<evidence type="ECO:0000313" key="8">
    <source>
        <dbReference type="Proteomes" id="UP001244490"/>
    </source>
</evidence>
<dbReference type="Pfam" id="PF00679">
    <property type="entry name" value="EFG_C"/>
    <property type="match status" value="1"/>
</dbReference>
<evidence type="ECO:0000313" key="7">
    <source>
        <dbReference type="EMBL" id="MDP0971794.1"/>
    </source>
</evidence>
<dbReference type="AlphaFoldDB" id="A0AAW8AMG2"/>
<comment type="caution">
    <text evidence="7">The sequence shown here is derived from an EMBL/GenBank/DDBJ whole genome shotgun (WGS) entry which is preliminary data.</text>
</comment>
<protein>
    <submittedName>
        <fullName evidence="7">Elongation factor G</fullName>
    </submittedName>
</protein>
<evidence type="ECO:0000259" key="6">
    <source>
        <dbReference type="SMART" id="SM00838"/>
    </source>
</evidence>
<keyword evidence="1" id="KW-0547">Nucleotide-binding</keyword>
<proteinExistence type="predicted"/>
<keyword evidence="4" id="KW-0342">GTP-binding</keyword>
<evidence type="ECO:0000256" key="3">
    <source>
        <dbReference type="ARBA" id="ARBA00022917"/>
    </source>
</evidence>
<gene>
    <name evidence="7" type="primary">fusA</name>
    <name evidence="7" type="ORF">Q6294_33195</name>
</gene>
<comment type="function">
    <text evidence="5">Catalyzes the GTP-dependent ribosomal translocation step during translation elongation. During this step, the ribosome changes from the pre-translocational (PRE) to the post-translocational (POST) state as the newly formed A-site-bound peptidyl-tRNA and P-site-bound deacylated tRNA move to the P and E sites, respectively. Catalyzes the coordinated movement of the two tRNA molecules, the mRNA and conformational changes in the ribosome.</text>
</comment>
<evidence type="ECO:0000256" key="1">
    <source>
        <dbReference type="ARBA" id="ARBA00022741"/>
    </source>
</evidence>
<reference evidence="7" key="1">
    <citation type="submission" date="2023-07" db="EMBL/GenBank/DDBJ databases">
        <authorList>
            <person name="Peng Z."/>
        </authorList>
    </citation>
    <scope>NUCLEOTIDE SEQUENCE</scope>
    <source>
        <strain evidence="7">KP219</strain>
    </source>
</reference>
<keyword evidence="2 7" id="KW-0251">Elongation factor</keyword>
<dbReference type="SMART" id="SM00838">
    <property type="entry name" value="EFG_C"/>
    <property type="match status" value="1"/>
</dbReference>
<evidence type="ECO:0000256" key="2">
    <source>
        <dbReference type="ARBA" id="ARBA00022768"/>
    </source>
</evidence>
<organism evidence="7 8">
    <name type="scientific">Klebsiella pneumoniae</name>
    <dbReference type="NCBI Taxonomy" id="573"/>
    <lineage>
        <taxon>Bacteria</taxon>
        <taxon>Pseudomonadati</taxon>
        <taxon>Pseudomonadota</taxon>
        <taxon>Gammaproteobacteria</taxon>
        <taxon>Enterobacterales</taxon>
        <taxon>Enterobacteriaceae</taxon>
        <taxon>Klebsiella/Raoultella group</taxon>
        <taxon>Klebsiella</taxon>
        <taxon>Klebsiella pneumoniae complex</taxon>
    </lineage>
</organism>
<name>A0AAW8AMG2_KLEPN</name>
<sequence length="80" mass="9128">PIMKVTVETPEEYMGDVMGDLNSRRGRILGMESKMDKHEIAAEVPLGEMFGYATELRSMTKGRAGYSMEFECYREMPKNV</sequence>
<dbReference type="Proteomes" id="UP001244490">
    <property type="component" value="Unassembled WGS sequence"/>
</dbReference>
<dbReference type="PANTHER" id="PTHR43261:SF1">
    <property type="entry name" value="RIBOSOME-RELEASING FACTOR 2, MITOCHONDRIAL"/>
    <property type="match status" value="1"/>
</dbReference>
<dbReference type="GO" id="GO:0032790">
    <property type="term" value="P:ribosome disassembly"/>
    <property type="evidence" value="ECO:0007669"/>
    <property type="project" value="TreeGrafter"/>
</dbReference>
<dbReference type="GO" id="GO:0017111">
    <property type="term" value="F:ribonucleoside triphosphate phosphatase activity"/>
    <property type="evidence" value="ECO:0007669"/>
    <property type="project" value="UniProtKB-ARBA"/>
</dbReference>
<accession>A0AAW8AMG2</accession>
<dbReference type="SUPFAM" id="SSF54980">
    <property type="entry name" value="EF-G C-terminal domain-like"/>
    <property type="match status" value="1"/>
</dbReference>
<dbReference type="CDD" id="cd03713">
    <property type="entry name" value="EFG_mtEFG_C"/>
    <property type="match status" value="1"/>
</dbReference>
<dbReference type="Gene3D" id="3.30.70.240">
    <property type="match status" value="1"/>
</dbReference>
<feature type="non-terminal residue" evidence="7">
    <location>
        <position position="1"/>
    </location>
</feature>
<dbReference type="GO" id="GO:0003746">
    <property type="term" value="F:translation elongation factor activity"/>
    <property type="evidence" value="ECO:0007669"/>
    <property type="project" value="UniProtKB-KW"/>
</dbReference>
<evidence type="ECO:0000256" key="4">
    <source>
        <dbReference type="ARBA" id="ARBA00023134"/>
    </source>
</evidence>
<keyword evidence="3" id="KW-0648">Protein biosynthesis</keyword>
<feature type="domain" description="Elongation factor EFG" evidence="6">
    <location>
        <begin position="1"/>
        <end position="80"/>
    </location>
</feature>
<dbReference type="EMBL" id="JAUUIA010001241">
    <property type="protein sequence ID" value="MDP0971794.1"/>
    <property type="molecule type" value="Genomic_DNA"/>
</dbReference>
<dbReference type="PANTHER" id="PTHR43261">
    <property type="entry name" value="TRANSLATION ELONGATION FACTOR G-RELATED"/>
    <property type="match status" value="1"/>
</dbReference>
<feature type="non-terminal residue" evidence="7">
    <location>
        <position position="80"/>
    </location>
</feature>
<evidence type="ECO:0000256" key="5">
    <source>
        <dbReference type="ARBA" id="ARBA00024731"/>
    </source>
</evidence>
<dbReference type="FunFam" id="3.30.70.240:FF:000001">
    <property type="entry name" value="Elongation factor G"/>
    <property type="match status" value="1"/>
</dbReference>
<dbReference type="InterPro" id="IPR000640">
    <property type="entry name" value="EFG_V-like"/>
</dbReference>
<dbReference type="InterPro" id="IPR035647">
    <property type="entry name" value="EFG_III/V"/>
</dbReference>
<dbReference type="GO" id="GO:0005525">
    <property type="term" value="F:GTP binding"/>
    <property type="evidence" value="ECO:0007669"/>
    <property type="project" value="UniProtKB-KW"/>
</dbReference>
<dbReference type="InterPro" id="IPR035649">
    <property type="entry name" value="EFG_V"/>
</dbReference>